<gene>
    <name evidence="1" type="ORF">Bpfe_006859</name>
</gene>
<evidence type="ECO:0000313" key="2">
    <source>
        <dbReference type="Proteomes" id="UP001233172"/>
    </source>
</evidence>
<dbReference type="AlphaFoldDB" id="A0AAD8FH55"/>
<comment type="caution">
    <text evidence="1">The sequence shown here is derived from an EMBL/GenBank/DDBJ whole genome shotgun (WGS) entry which is preliminary data.</text>
</comment>
<sequence length="128" mass="15019">MGHLMMTLTSYFWSKGITRLTSPSSLWMVLTFHVWRYIAAFKVKQVGPDLTFHVWRYIAAFKVKQVGPDLTFHVWRYIAAFKVKQVGPDLTFHVWRYIAAFKVKQVGPDLTFQARTSLELSFNIFLLE</sequence>
<proteinExistence type="predicted"/>
<reference evidence="1" key="1">
    <citation type="journal article" date="2023" name="PLoS Negl. Trop. Dis.">
        <title>A genome sequence for Biomphalaria pfeifferi, the major vector snail for the human-infecting parasite Schistosoma mansoni.</title>
        <authorList>
            <person name="Bu L."/>
            <person name="Lu L."/>
            <person name="Laidemitt M.R."/>
            <person name="Zhang S.M."/>
            <person name="Mutuku M."/>
            <person name="Mkoji G."/>
            <person name="Steinauer M."/>
            <person name="Loker E.S."/>
        </authorList>
    </citation>
    <scope>NUCLEOTIDE SEQUENCE</scope>
    <source>
        <strain evidence="1">KasaAsao</strain>
    </source>
</reference>
<organism evidence="1 2">
    <name type="scientific">Biomphalaria pfeifferi</name>
    <name type="common">Bloodfluke planorb</name>
    <name type="synonym">Freshwater snail</name>
    <dbReference type="NCBI Taxonomy" id="112525"/>
    <lineage>
        <taxon>Eukaryota</taxon>
        <taxon>Metazoa</taxon>
        <taxon>Spiralia</taxon>
        <taxon>Lophotrochozoa</taxon>
        <taxon>Mollusca</taxon>
        <taxon>Gastropoda</taxon>
        <taxon>Heterobranchia</taxon>
        <taxon>Euthyneura</taxon>
        <taxon>Panpulmonata</taxon>
        <taxon>Hygrophila</taxon>
        <taxon>Lymnaeoidea</taxon>
        <taxon>Planorbidae</taxon>
        <taxon>Biomphalaria</taxon>
    </lineage>
</organism>
<dbReference type="EMBL" id="JASAOG010000020">
    <property type="protein sequence ID" value="KAK0063708.1"/>
    <property type="molecule type" value="Genomic_DNA"/>
</dbReference>
<reference evidence="1" key="2">
    <citation type="submission" date="2023-04" db="EMBL/GenBank/DDBJ databases">
        <authorList>
            <person name="Bu L."/>
            <person name="Lu L."/>
            <person name="Laidemitt M.R."/>
            <person name="Zhang S.M."/>
            <person name="Mutuku M."/>
            <person name="Mkoji G."/>
            <person name="Steinauer M."/>
            <person name="Loker E.S."/>
        </authorList>
    </citation>
    <scope>NUCLEOTIDE SEQUENCE</scope>
    <source>
        <strain evidence="1">KasaAsao</strain>
        <tissue evidence="1">Whole Snail</tissue>
    </source>
</reference>
<protein>
    <submittedName>
        <fullName evidence="1">Uncharacterized protein</fullName>
    </submittedName>
</protein>
<accession>A0AAD8FH55</accession>
<keyword evidence="2" id="KW-1185">Reference proteome</keyword>
<dbReference type="Proteomes" id="UP001233172">
    <property type="component" value="Unassembled WGS sequence"/>
</dbReference>
<name>A0AAD8FH55_BIOPF</name>
<evidence type="ECO:0000313" key="1">
    <source>
        <dbReference type="EMBL" id="KAK0063708.1"/>
    </source>
</evidence>